<feature type="region of interest" description="Disordered" evidence="1">
    <location>
        <begin position="1032"/>
        <end position="1054"/>
    </location>
</feature>
<comment type="caution">
    <text evidence="2">The sequence shown here is derived from an EMBL/GenBank/DDBJ whole genome shotgun (WGS) entry which is preliminary data.</text>
</comment>
<dbReference type="STRING" id="52586.A0A0B1P975"/>
<feature type="region of interest" description="Disordered" evidence="1">
    <location>
        <begin position="731"/>
        <end position="756"/>
    </location>
</feature>
<feature type="region of interest" description="Disordered" evidence="1">
    <location>
        <begin position="906"/>
        <end position="937"/>
    </location>
</feature>
<dbReference type="EMBL" id="JNVN01001162">
    <property type="protein sequence ID" value="KHJ33890.1"/>
    <property type="molecule type" value="Genomic_DNA"/>
</dbReference>
<feature type="compositionally biased region" description="Polar residues" evidence="1">
    <location>
        <begin position="799"/>
        <end position="816"/>
    </location>
</feature>
<organism evidence="2 3">
    <name type="scientific">Uncinula necator</name>
    <name type="common">Grape powdery mildew</name>
    <dbReference type="NCBI Taxonomy" id="52586"/>
    <lineage>
        <taxon>Eukaryota</taxon>
        <taxon>Fungi</taxon>
        <taxon>Dikarya</taxon>
        <taxon>Ascomycota</taxon>
        <taxon>Pezizomycotina</taxon>
        <taxon>Leotiomycetes</taxon>
        <taxon>Erysiphales</taxon>
        <taxon>Erysiphaceae</taxon>
        <taxon>Erysiphe</taxon>
    </lineage>
</organism>
<feature type="compositionally biased region" description="Polar residues" evidence="1">
    <location>
        <begin position="1037"/>
        <end position="1054"/>
    </location>
</feature>
<evidence type="ECO:0000313" key="2">
    <source>
        <dbReference type="EMBL" id="KHJ33890.1"/>
    </source>
</evidence>
<feature type="region of interest" description="Disordered" evidence="1">
    <location>
        <begin position="406"/>
        <end position="431"/>
    </location>
</feature>
<gene>
    <name evidence="2" type="ORF">EV44_g1352</name>
</gene>
<feature type="region of interest" description="Disordered" evidence="1">
    <location>
        <begin position="1071"/>
        <end position="1122"/>
    </location>
</feature>
<evidence type="ECO:0000313" key="3">
    <source>
        <dbReference type="Proteomes" id="UP000030854"/>
    </source>
</evidence>
<evidence type="ECO:0000256" key="1">
    <source>
        <dbReference type="SAM" id="MobiDB-lite"/>
    </source>
</evidence>
<keyword evidence="3" id="KW-1185">Reference proteome</keyword>
<accession>A0A0B1P975</accession>
<feature type="region of interest" description="Disordered" evidence="1">
    <location>
        <begin position="799"/>
        <end position="825"/>
    </location>
</feature>
<name>A0A0B1P975_UNCNE</name>
<protein>
    <submittedName>
        <fullName evidence="2">Uncharacterized protein</fullName>
    </submittedName>
</protein>
<feature type="compositionally biased region" description="Polar residues" evidence="1">
    <location>
        <begin position="911"/>
        <end position="924"/>
    </location>
</feature>
<feature type="compositionally biased region" description="Polar residues" evidence="1">
    <location>
        <begin position="1078"/>
        <end position="1090"/>
    </location>
</feature>
<dbReference type="HOGENOM" id="CLU_002983_1_0_1"/>
<proteinExistence type="predicted"/>
<sequence length="1317" mass="147117">MADRSALDMAGCAPKQEYPESAQASHSPCKSYENTVGKECRNPLLPVVDSFGAIYPEAAYIATAAASQIIANNISTLEQKGENQSAIKTSIAPSALALVNRFLDKLLFDTLSNSQTLAMPSIRPAIVEVLKPNFGASAIQRADLELKEYLDGSEDCILSDMQEAIDLVSNVDVYVLWKQTRLRCMLYSSLGEMEDEDSILYGNSLVPVESMMISPAVAIFLTSVLEFMGEQILAVAGRAAHRRLESGNSNSLIRQKNDFSRTVEFLTVEVLDVEYIAFDRLLGELWRTWKENKGFTATCSPRSRKGSHVSSRSLPLLRNLQQEDDQILQTRKELYPSVLNRLAHLDLAIQCQTSNVSCEVQKRRIDIHTQPNICNSTFSNFSKPTRPKSCSFISIENNTYVPHAKKRRANSMPQTAQPWPPRALKRPKPYSKADKKYCQQTANNIYINRTGSSISKSSLISTEENSKGLNLNEIDSQEEKPMKKLNPITCRSEDLSIDPNCTAPIFADVPKTAKTQSFHNASFSFTKGENKAQFHCPEKLISNQCNNFYSIGRSPQSFDKFKSSNLNNASGRPRGLSYHGRPCEKLFIRKRYTSMCTLNGIKYDQYGIDHSIFPSPPSSRTFKVCNISEGDNSERHLNDDNKVKHSSENDLLTRKITKLFLNESNNEGDESISPEIANFAVAMQGVDIYNLDIEYVPVNKEDDTNDIKETQSTLWYTKPYLNDYVRKRLSEHESDGNVSPVSLPIDEPISDGRVSPVSTVSSMEKMSDHEISSRSHRRNLISKSVEEATPEYQLSLSAPLSSNPVTTSKYNTHSINSRSSSRSHKVKGVFNNEENALGKFDQLIKSDQTIQYTLTPETVRDAEIPDHRQRFIQKNSEQGSILMKKASSSSSKYVAIETSQIKPFPTKASPVCTSESGSKSTSLIESKRRSCAPQPRDARIERDRSLSDFAKFIRTTGPDISTQNNPITLQETITVENQPPTGSNIIRNSSSRNTFHKRFDSASTRRKFPSRDIISKRSESFSSFIDFVRPGPKSENLDPSTSHDQASFNSPALSNSSWGVIDNKNVESSLIDPRQLRDSPSINSSVTSHSALLAHKAKKRSSATVTQNQLEKNNISSRRERKIRDTSLDLSDVEKWGDDSIETKPKQIESLKDFLQNTSPSDIPENRFARKPYKANASAPGLMSLFGRRPVSPKSSSKGLLGSIVSHQSTAYSSGSRKTINSRPALLSSYSSQVNVPRTNFSHRSFEPRDPTSRVRTDELAKFLMHNDPPSINGKNTSSPLLMTKNLKADVQLALKNEAGSFQRMFSRRRTSTISKS</sequence>
<reference evidence="2 3" key="1">
    <citation type="journal article" date="2014" name="BMC Genomics">
        <title>Adaptive genomic structural variation in the grape powdery mildew pathogen, Erysiphe necator.</title>
        <authorList>
            <person name="Jones L."/>
            <person name="Riaz S."/>
            <person name="Morales-Cruz A."/>
            <person name="Amrine K.C."/>
            <person name="McGuire B."/>
            <person name="Gubler W.D."/>
            <person name="Walker M.A."/>
            <person name="Cantu D."/>
        </authorList>
    </citation>
    <scope>NUCLEOTIDE SEQUENCE [LARGE SCALE GENOMIC DNA]</scope>
    <source>
        <strain evidence="3">c</strain>
    </source>
</reference>
<feature type="compositionally biased region" description="Polar residues" evidence="1">
    <location>
        <begin position="1102"/>
        <end position="1116"/>
    </location>
</feature>
<dbReference type="Proteomes" id="UP000030854">
    <property type="component" value="Unassembled WGS sequence"/>
</dbReference>
<dbReference type="OMA" id="SWREARI"/>